<dbReference type="InterPro" id="IPR001078">
    <property type="entry name" value="2-oxoacid_DH_actylTfrase"/>
</dbReference>
<dbReference type="PANTHER" id="PTHR43178">
    <property type="entry name" value="DIHYDROLIPOAMIDE ACETYLTRANSFERASE COMPONENT OF PYRUVATE DEHYDROGENASE COMPLEX"/>
    <property type="match status" value="1"/>
</dbReference>
<dbReference type="PROSITE" id="PS00189">
    <property type="entry name" value="LIPOYL"/>
    <property type="match status" value="1"/>
</dbReference>
<comment type="catalytic activity">
    <reaction evidence="8 9">
        <text>N(6)-[(R)-dihydrolipoyl]-L-lysyl-[protein] + acetyl-CoA = N(6)-[(R)-S(8)-acetyldihydrolipoyl]-L-lysyl-[protein] + CoA</text>
        <dbReference type="Rhea" id="RHEA:17017"/>
        <dbReference type="Rhea" id="RHEA-COMP:10475"/>
        <dbReference type="Rhea" id="RHEA-COMP:10478"/>
        <dbReference type="ChEBI" id="CHEBI:57287"/>
        <dbReference type="ChEBI" id="CHEBI:57288"/>
        <dbReference type="ChEBI" id="CHEBI:83100"/>
        <dbReference type="ChEBI" id="CHEBI:83111"/>
        <dbReference type="EC" id="2.3.1.12"/>
    </reaction>
</comment>
<dbReference type="Gene3D" id="3.30.559.10">
    <property type="entry name" value="Chloramphenicol acetyltransferase-like domain"/>
    <property type="match status" value="1"/>
</dbReference>
<dbReference type="EMBL" id="FNOW01000049">
    <property type="protein sequence ID" value="SDY32462.1"/>
    <property type="molecule type" value="Genomic_DNA"/>
</dbReference>
<dbReference type="EC" id="2.3.1.12" evidence="9"/>
<comment type="function">
    <text evidence="7">The pyruvate dehydrogenase complex catalyzes the overall conversion of pyruvate to acetyl-CoA and CO(2). It contains multiple copies of three enzymatic components: pyruvate dehydrogenase (E1), dihydrolipoamide acetyltransferase (E2) and lipoamide dehydrogenase (E3).</text>
</comment>
<dbReference type="STRING" id="61595.SAMN05421644_14917"/>
<sequence>MSSLEEIRLPDIGDFAAVEIIEILVAAGDQITAEQSILTLESDKATIEVPAPCGGRVREVLVKTGERISQGDLLMRVELADAEAASAPEPEAAAAAAVAPAPAEPPPRAPGESERRLAPVLPRPEDMTAIARGRTAHASPAVRRFARELGVDLARVKGTGPKGRLLKDDIQGYVKQTLAQDEGAAVPSAATALPLPSVPEVDFSRFGPTELQELPRIRKLSGRHLHRCWMSIPHVTQFDEADITELEAFRHAQKEASAHAGVKLTLLPFLLKAVAVALTRMPVLKASLTPDGESLVHKHYTHIGVAVDTPNGLVVPVVRDVDHKGLHQLASELAELSAKARDGKLLPGDMQGGCFSISSLGGVGGTAFTPIVNAPEVAILGVSRAEMKPVWNGREFVPRLLLPLSLSYDHRVVDGADGARFTNLLRELLGDIRRLLI</sequence>
<dbReference type="SUPFAM" id="SSF51230">
    <property type="entry name" value="Single hybrid motif"/>
    <property type="match status" value="1"/>
</dbReference>
<keyword evidence="5 9" id="KW-0450">Lipoyl</keyword>
<accession>A0A1H3IXS9</accession>
<gene>
    <name evidence="13" type="ORF">SAMN05421644_14917</name>
</gene>
<dbReference type="SUPFAM" id="SSF47005">
    <property type="entry name" value="Peripheral subunit-binding domain of 2-oxo acid dehydrogenase complex"/>
    <property type="match status" value="1"/>
</dbReference>
<evidence type="ECO:0000256" key="5">
    <source>
        <dbReference type="ARBA" id="ARBA00022823"/>
    </source>
</evidence>
<dbReference type="Pfam" id="PF00198">
    <property type="entry name" value="2-oxoacid_dh"/>
    <property type="match status" value="1"/>
</dbReference>
<dbReference type="Gene3D" id="4.10.320.10">
    <property type="entry name" value="E3-binding domain"/>
    <property type="match status" value="1"/>
</dbReference>
<dbReference type="GO" id="GO:0006086">
    <property type="term" value="P:pyruvate decarboxylation to acetyl-CoA"/>
    <property type="evidence" value="ECO:0007669"/>
    <property type="project" value="UniProtKB-UniRule"/>
</dbReference>
<feature type="domain" description="Peripheral subunit-binding (PSBD)" evidence="12">
    <location>
        <begin position="137"/>
        <end position="174"/>
    </location>
</feature>
<name>A0A1H3IXS9_ALLWA</name>
<dbReference type="GO" id="GO:0031405">
    <property type="term" value="F:lipoic acid binding"/>
    <property type="evidence" value="ECO:0007669"/>
    <property type="project" value="TreeGrafter"/>
</dbReference>
<protein>
    <recommendedName>
        <fullName evidence="9">Acetyltransferase component of pyruvate dehydrogenase complex</fullName>
        <ecNumber evidence="9">2.3.1.12</ecNumber>
    </recommendedName>
</protein>
<feature type="region of interest" description="Disordered" evidence="10">
    <location>
        <begin position="97"/>
        <end position="117"/>
    </location>
</feature>
<keyword evidence="14" id="KW-1185">Reference proteome</keyword>
<evidence type="ECO:0000256" key="10">
    <source>
        <dbReference type="SAM" id="MobiDB-lite"/>
    </source>
</evidence>
<dbReference type="NCBIfam" id="TIGR01348">
    <property type="entry name" value="PDHac_trf_long"/>
    <property type="match status" value="1"/>
</dbReference>
<dbReference type="PROSITE" id="PS50968">
    <property type="entry name" value="BIOTINYL_LIPOYL"/>
    <property type="match status" value="1"/>
</dbReference>
<keyword evidence="3 9" id="KW-0808">Transferase</keyword>
<dbReference type="Proteomes" id="UP000198672">
    <property type="component" value="Unassembled WGS sequence"/>
</dbReference>
<evidence type="ECO:0000256" key="3">
    <source>
        <dbReference type="ARBA" id="ARBA00022679"/>
    </source>
</evidence>
<evidence type="ECO:0000256" key="6">
    <source>
        <dbReference type="ARBA" id="ARBA00023315"/>
    </source>
</evidence>
<evidence type="ECO:0000256" key="2">
    <source>
        <dbReference type="ARBA" id="ARBA00011484"/>
    </source>
</evidence>
<feature type="domain" description="Lipoyl-binding" evidence="11">
    <location>
        <begin position="4"/>
        <end position="78"/>
    </location>
</feature>
<dbReference type="CDD" id="cd06849">
    <property type="entry name" value="lipoyl_domain"/>
    <property type="match status" value="1"/>
</dbReference>
<proteinExistence type="inferred from homology"/>
<dbReference type="Pfam" id="PF00364">
    <property type="entry name" value="Biotin_lipoyl"/>
    <property type="match status" value="1"/>
</dbReference>
<dbReference type="InterPro" id="IPR006256">
    <property type="entry name" value="AcTrfase_Pyrv_DH_cplx"/>
</dbReference>
<evidence type="ECO:0000256" key="4">
    <source>
        <dbReference type="ARBA" id="ARBA00022737"/>
    </source>
</evidence>
<dbReference type="FunFam" id="2.40.50.100:FF:000009">
    <property type="entry name" value="Acetyltransferase component of pyruvate dehydrogenase complex"/>
    <property type="match status" value="1"/>
</dbReference>
<dbReference type="Gene3D" id="2.40.50.100">
    <property type="match status" value="1"/>
</dbReference>
<evidence type="ECO:0000256" key="1">
    <source>
        <dbReference type="ARBA" id="ARBA00007317"/>
    </source>
</evidence>
<organism evidence="13 14">
    <name type="scientific">Allochromatium warmingii</name>
    <name type="common">Chromatium warmingii</name>
    <dbReference type="NCBI Taxonomy" id="61595"/>
    <lineage>
        <taxon>Bacteria</taxon>
        <taxon>Pseudomonadati</taxon>
        <taxon>Pseudomonadota</taxon>
        <taxon>Gammaproteobacteria</taxon>
        <taxon>Chromatiales</taxon>
        <taxon>Chromatiaceae</taxon>
        <taxon>Allochromatium</taxon>
    </lineage>
</organism>
<dbReference type="InterPro" id="IPR000089">
    <property type="entry name" value="Biotin_lipoyl"/>
</dbReference>
<dbReference type="GO" id="GO:0045254">
    <property type="term" value="C:pyruvate dehydrogenase complex"/>
    <property type="evidence" value="ECO:0007669"/>
    <property type="project" value="UniProtKB-UniRule"/>
</dbReference>
<dbReference type="RefSeq" id="WP_091335023.1">
    <property type="nucleotide sequence ID" value="NZ_FNOW01000049.1"/>
</dbReference>
<keyword evidence="13" id="KW-0670">Pyruvate</keyword>
<dbReference type="InterPro" id="IPR050743">
    <property type="entry name" value="2-oxoacid_DH_E2_comp"/>
</dbReference>
<comment type="similarity">
    <text evidence="1 9">Belongs to the 2-oxoacid dehydrogenase family.</text>
</comment>
<keyword evidence="4" id="KW-0677">Repeat</keyword>
<dbReference type="GO" id="GO:0004742">
    <property type="term" value="F:dihydrolipoyllysine-residue acetyltransferase activity"/>
    <property type="evidence" value="ECO:0007669"/>
    <property type="project" value="UniProtKB-UniRule"/>
</dbReference>
<evidence type="ECO:0000256" key="7">
    <source>
        <dbReference type="ARBA" id="ARBA00025211"/>
    </source>
</evidence>
<evidence type="ECO:0000313" key="13">
    <source>
        <dbReference type="EMBL" id="SDY32462.1"/>
    </source>
</evidence>
<dbReference type="OrthoDB" id="9805770at2"/>
<keyword evidence="6 9" id="KW-0012">Acyltransferase</keyword>
<comment type="subunit">
    <text evidence="2 9">Forms a 24-polypeptide structural core with octahedral symmetry.</text>
</comment>
<reference evidence="14" key="1">
    <citation type="submission" date="2016-10" db="EMBL/GenBank/DDBJ databases">
        <authorList>
            <person name="Varghese N."/>
            <person name="Submissions S."/>
        </authorList>
    </citation>
    <scope>NUCLEOTIDE SEQUENCE [LARGE SCALE GENOMIC DNA]</scope>
    <source>
        <strain evidence="14">DSM 173</strain>
    </source>
</reference>
<dbReference type="AlphaFoldDB" id="A0A1H3IXS9"/>
<dbReference type="InterPro" id="IPR004167">
    <property type="entry name" value="PSBD"/>
</dbReference>
<evidence type="ECO:0000259" key="11">
    <source>
        <dbReference type="PROSITE" id="PS50968"/>
    </source>
</evidence>
<dbReference type="PANTHER" id="PTHR43178:SF2">
    <property type="entry name" value="DIHYDROLIPOYLLYSINE-RESIDUE ACETYLTRANSFERASE COMPONENT OF PYRUVATE DEHYDROGENASE COMPLEX"/>
    <property type="match status" value="1"/>
</dbReference>
<dbReference type="InterPro" id="IPR011053">
    <property type="entry name" value="Single_hybrid_motif"/>
</dbReference>
<evidence type="ECO:0000313" key="14">
    <source>
        <dbReference type="Proteomes" id="UP000198672"/>
    </source>
</evidence>
<dbReference type="SUPFAM" id="SSF52777">
    <property type="entry name" value="CoA-dependent acyltransferases"/>
    <property type="match status" value="1"/>
</dbReference>
<evidence type="ECO:0000256" key="9">
    <source>
        <dbReference type="RuleBase" id="RU361137"/>
    </source>
</evidence>
<dbReference type="GO" id="GO:0005737">
    <property type="term" value="C:cytoplasm"/>
    <property type="evidence" value="ECO:0007669"/>
    <property type="project" value="TreeGrafter"/>
</dbReference>
<evidence type="ECO:0000259" key="12">
    <source>
        <dbReference type="PROSITE" id="PS51826"/>
    </source>
</evidence>
<dbReference type="PROSITE" id="PS51826">
    <property type="entry name" value="PSBD"/>
    <property type="match status" value="1"/>
</dbReference>
<dbReference type="InterPro" id="IPR036625">
    <property type="entry name" value="E3-bd_dom_sf"/>
</dbReference>
<evidence type="ECO:0000256" key="8">
    <source>
        <dbReference type="ARBA" id="ARBA00048370"/>
    </source>
</evidence>
<dbReference type="Pfam" id="PF02817">
    <property type="entry name" value="E3_binding"/>
    <property type="match status" value="1"/>
</dbReference>
<dbReference type="InterPro" id="IPR023213">
    <property type="entry name" value="CAT-like_dom_sf"/>
</dbReference>
<dbReference type="InterPro" id="IPR003016">
    <property type="entry name" value="2-oxoA_DH_lipoyl-BS"/>
</dbReference>
<comment type="cofactor">
    <cofactor evidence="9">
        <name>(R)-lipoate</name>
        <dbReference type="ChEBI" id="CHEBI:83088"/>
    </cofactor>
    <text evidence="9">Binds 1 lipoyl cofactor covalently.</text>
</comment>
<dbReference type="FunFam" id="3.30.559.10:FF:000004">
    <property type="entry name" value="Acetyltransferase component of pyruvate dehydrogenase complex"/>
    <property type="match status" value="1"/>
</dbReference>